<name>A0A699J3I2_TANCI</name>
<feature type="compositionally biased region" description="Gly residues" evidence="1">
    <location>
        <begin position="62"/>
        <end position="72"/>
    </location>
</feature>
<feature type="region of interest" description="Disordered" evidence="1">
    <location>
        <begin position="22"/>
        <end position="81"/>
    </location>
</feature>
<accession>A0A699J3I2</accession>
<keyword evidence="2" id="KW-0808">Transferase</keyword>
<dbReference type="AlphaFoldDB" id="A0A699J3I2"/>
<proteinExistence type="predicted"/>
<evidence type="ECO:0000313" key="2">
    <source>
        <dbReference type="EMBL" id="GFA09013.1"/>
    </source>
</evidence>
<keyword evidence="2" id="KW-0695">RNA-directed DNA polymerase</keyword>
<keyword evidence="2" id="KW-0548">Nucleotidyltransferase</keyword>
<reference evidence="2" key="1">
    <citation type="journal article" date="2019" name="Sci. Rep.">
        <title>Draft genome of Tanacetum cinerariifolium, the natural source of mosquito coil.</title>
        <authorList>
            <person name="Yamashiro T."/>
            <person name="Shiraishi A."/>
            <person name="Satake H."/>
            <person name="Nakayama K."/>
        </authorList>
    </citation>
    <scope>NUCLEOTIDE SEQUENCE</scope>
</reference>
<dbReference type="GO" id="GO:0003964">
    <property type="term" value="F:RNA-directed DNA polymerase activity"/>
    <property type="evidence" value="ECO:0007669"/>
    <property type="project" value="UniProtKB-KW"/>
</dbReference>
<comment type="caution">
    <text evidence="2">The sequence shown here is derived from an EMBL/GenBank/DDBJ whole genome shotgun (WGS) entry which is preliminary data.</text>
</comment>
<sequence length="113" mass="12227">MKELEGEWIMKNEMRMISKDGTISNFPKYTSSKEEEEKKASEMGSNSEPPVTNNVNNANVNGGNGGNGGNDGNGRNSMNGGNNGCSYKTFLACNPRDYDGKGGAVALTRWIRK</sequence>
<protein>
    <submittedName>
        <fullName evidence="2">Reverse transcriptase domain-containing protein</fullName>
    </submittedName>
</protein>
<evidence type="ECO:0000256" key="1">
    <source>
        <dbReference type="SAM" id="MobiDB-lite"/>
    </source>
</evidence>
<organism evidence="2">
    <name type="scientific">Tanacetum cinerariifolium</name>
    <name type="common">Dalmatian daisy</name>
    <name type="synonym">Chrysanthemum cinerariifolium</name>
    <dbReference type="NCBI Taxonomy" id="118510"/>
    <lineage>
        <taxon>Eukaryota</taxon>
        <taxon>Viridiplantae</taxon>
        <taxon>Streptophyta</taxon>
        <taxon>Embryophyta</taxon>
        <taxon>Tracheophyta</taxon>
        <taxon>Spermatophyta</taxon>
        <taxon>Magnoliopsida</taxon>
        <taxon>eudicotyledons</taxon>
        <taxon>Gunneridae</taxon>
        <taxon>Pentapetalae</taxon>
        <taxon>asterids</taxon>
        <taxon>campanulids</taxon>
        <taxon>Asterales</taxon>
        <taxon>Asteraceae</taxon>
        <taxon>Asteroideae</taxon>
        <taxon>Anthemideae</taxon>
        <taxon>Anthemidinae</taxon>
        <taxon>Tanacetum</taxon>
    </lineage>
</organism>
<dbReference type="EMBL" id="BKCJ010367375">
    <property type="protein sequence ID" value="GFA09013.1"/>
    <property type="molecule type" value="Genomic_DNA"/>
</dbReference>
<gene>
    <name evidence="2" type="ORF">Tci_580985</name>
</gene>
<feature type="compositionally biased region" description="Polar residues" evidence="1">
    <location>
        <begin position="43"/>
        <end position="52"/>
    </location>
</feature>
<feature type="compositionally biased region" description="Basic and acidic residues" evidence="1">
    <location>
        <begin position="31"/>
        <end position="41"/>
    </location>
</feature>